<dbReference type="SUPFAM" id="SSF56801">
    <property type="entry name" value="Acetyl-CoA synthetase-like"/>
    <property type="match status" value="1"/>
</dbReference>
<comment type="caution">
    <text evidence="3">The sequence shown here is derived from an EMBL/GenBank/DDBJ whole genome shotgun (WGS) entry which is preliminary data.</text>
</comment>
<dbReference type="InterPro" id="IPR042099">
    <property type="entry name" value="ANL_N_sf"/>
</dbReference>
<organism evidence="3 4">
    <name type="scientific">Fusarium denticulatum</name>
    <dbReference type="NCBI Taxonomy" id="48507"/>
    <lineage>
        <taxon>Eukaryota</taxon>
        <taxon>Fungi</taxon>
        <taxon>Dikarya</taxon>
        <taxon>Ascomycota</taxon>
        <taxon>Pezizomycotina</taxon>
        <taxon>Sordariomycetes</taxon>
        <taxon>Hypocreomycetidae</taxon>
        <taxon>Hypocreales</taxon>
        <taxon>Nectriaceae</taxon>
        <taxon>Fusarium</taxon>
        <taxon>Fusarium fujikuroi species complex</taxon>
    </lineage>
</organism>
<evidence type="ECO:0000259" key="2">
    <source>
        <dbReference type="Pfam" id="PF00501"/>
    </source>
</evidence>
<dbReference type="PANTHER" id="PTHR45398">
    <property type="match status" value="1"/>
</dbReference>
<gene>
    <name evidence="3" type="ORF">FDENT_6735</name>
</gene>
<name>A0A8H5U807_9HYPO</name>
<evidence type="ECO:0000256" key="1">
    <source>
        <dbReference type="ARBA" id="ARBA00029454"/>
    </source>
</evidence>
<comment type="similarity">
    <text evidence="1">Belongs to the NRP synthetase family.</text>
</comment>
<keyword evidence="4" id="KW-1185">Reference proteome</keyword>
<dbReference type="Gene3D" id="1.10.1200.10">
    <property type="entry name" value="ACP-like"/>
    <property type="match status" value="1"/>
</dbReference>
<dbReference type="Gene3D" id="3.40.50.12780">
    <property type="entry name" value="N-terminal domain of ligase-like"/>
    <property type="match status" value="1"/>
</dbReference>
<sequence>MGFIDEPHLEPHASSFYKTEIEDMIGAVVTEVVNLPLERFLLHRSFVAFGGDSVSTMAVVARSRSRGIRHFGAEKVAVGTGADPVNDIGLQVTDVRRVKDIKRSIPHKGLPYFVHRYLTEEGRVAFKYHDDMEILFNCSGHWGLDVIEAATLRSPLQQGIPLSKPKQQAKAASQSSKPKMTCHACYRASGRSLLRREGLQSIWDNYKTPCAVSSNVTRSSVQLSATVAQMTFAGIMERWKEPDLPMNPALLTSTTSPCNRPFRTGLIHWPTQARAIFQFLWTHSQMAGEGELSYVELDDYAAWVSVYLHDLGVRPEVMVPLIFTKSIWMIVSMLAVMKVGGATVAVTSADRIVLISGLVDNAVALNTDGAACVAKDADGDSELPLDAATPDDAVYIIFTSGSSG</sequence>
<dbReference type="PANTHER" id="PTHR45398:SF1">
    <property type="entry name" value="ENZYME, PUTATIVE (JCVI)-RELATED"/>
    <property type="match status" value="1"/>
</dbReference>
<dbReference type="Pfam" id="PF00501">
    <property type="entry name" value="AMP-binding"/>
    <property type="match status" value="1"/>
</dbReference>
<dbReference type="Gene3D" id="3.30.559.30">
    <property type="entry name" value="Nonribosomal peptide synthetase, condensation domain"/>
    <property type="match status" value="1"/>
</dbReference>
<feature type="domain" description="AMP-dependent synthetase/ligase" evidence="2">
    <location>
        <begin position="288"/>
        <end position="347"/>
    </location>
</feature>
<accession>A0A8H5U807</accession>
<evidence type="ECO:0000313" key="3">
    <source>
        <dbReference type="EMBL" id="KAF5684386.1"/>
    </source>
</evidence>
<dbReference type="InterPro" id="IPR000873">
    <property type="entry name" value="AMP-dep_synth/lig_dom"/>
</dbReference>
<reference evidence="3 4" key="1">
    <citation type="submission" date="2020-05" db="EMBL/GenBank/DDBJ databases">
        <title>Identification and distribution of gene clusters putatively required for synthesis of sphingolipid metabolism inhibitors in phylogenetically diverse species of the filamentous fungus Fusarium.</title>
        <authorList>
            <person name="Kim H.-S."/>
            <person name="Busman M."/>
            <person name="Brown D.W."/>
            <person name="Divon H."/>
            <person name="Uhlig S."/>
            <person name="Proctor R.H."/>
        </authorList>
    </citation>
    <scope>NUCLEOTIDE SEQUENCE [LARGE SCALE GENOMIC DNA]</scope>
    <source>
        <strain evidence="3 4">NRRL 25311</strain>
    </source>
</reference>
<dbReference type="SUPFAM" id="SSF47336">
    <property type="entry name" value="ACP-like"/>
    <property type="match status" value="1"/>
</dbReference>
<dbReference type="AlphaFoldDB" id="A0A8H5U807"/>
<protein>
    <submittedName>
        <fullName evidence="3">Peptide synthetase</fullName>
    </submittedName>
</protein>
<dbReference type="EMBL" id="JAAOAK010000181">
    <property type="protein sequence ID" value="KAF5684386.1"/>
    <property type="molecule type" value="Genomic_DNA"/>
</dbReference>
<dbReference type="Proteomes" id="UP000562682">
    <property type="component" value="Unassembled WGS sequence"/>
</dbReference>
<dbReference type="InterPro" id="IPR036736">
    <property type="entry name" value="ACP-like_sf"/>
</dbReference>
<proteinExistence type="inferred from homology"/>
<evidence type="ECO:0000313" key="4">
    <source>
        <dbReference type="Proteomes" id="UP000562682"/>
    </source>
</evidence>